<dbReference type="SMART" id="SM00066">
    <property type="entry name" value="GAL4"/>
    <property type="match status" value="1"/>
</dbReference>
<dbReference type="GO" id="GO:0006351">
    <property type="term" value="P:DNA-templated transcription"/>
    <property type="evidence" value="ECO:0007669"/>
    <property type="project" value="InterPro"/>
</dbReference>
<dbReference type="SUPFAM" id="SSF57701">
    <property type="entry name" value="Zn2/Cys6 DNA-binding domain"/>
    <property type="match status" value="1"/>
</dbReference>
<dbReference type="OrthoDB" id="103819at2759"/>
<proteinExistence type="predicted"/>
<dbReference type="GO" id="GO:0000981">
    <property type="term" value="F:DNA-binding transcription factor activity, RNA polymerase II-specific"/>
    <property type="evidence" value="ECO:0007669"/>
    <property type="project" value="InterPro"/>
</dbReference>
<dbReference type="InterPro" id="IPR007219">
    <property type="entry name" value="XnlR_reg_dom"/>
</dbReference>
<dbReference type="EMBL" id="MU252148">
    <property type="protein sequence ID" value="KAG9228039.1"/>
    <property type="molecule type" value="Genomic_DNA"/>
</dbReference>
<dbReference type="AlphaFoldDB" id="A0A9P7Y5Z7"/>
<dbReference type="InterPro" id="IPR036864">
    <property type="entry name" value="Zn2-C6_fun-type_DNA-bd_sf"/>
</dbReference>
<evidence type="ECO:0000313" key="5">
    <source>
        <dbReference type="EMBL" id="KAG9228039.1"/>
    </source>
</evidence>
<dbReference type="PANTHER" id="PTHR46910">
    <property type="entry name" value="TRANSCRIPTION FACTOR PDR1"/>
    <property type="match status" value="1"/>
</dbReference>
<reference evidence="5" key="1">
    <citation type="journal article" date="2021" name="IMA Fungus">
        <title>Genomic characterization of three marine fungi, including Emericellopsis atlantica sp. nov. with signatures of a generalist lifestyle and marine biomass degradation.</title>
        <authorList>
            <person name="Hagestad O.C."/>
            <person name="Hou L."/>
            <person name="Andersen J.H."/>
            <person name="Hansen E.H."/>
            <person name="Altermark B."/>
            <person name="Li C."/>
            <person name="Kuhnert E."/>
            <person name="Cox R.J."/>
            <person name="Crous P.W."/>
            <person name="Spatafora J.W."/>
            <person name="Lail K."/>
            <person name="Amirebrahimi M."/>
            <person name="Lipzen A."/>
            <person name="Pangilinan J."/>
            <person name="Andreopoulos W."/>
            <person name="Hayes R.D."/>
            <person name="Ng V."/>
            <person name="Grigoriev I.V."/>
            <person name="Jackson S.A."/>
            <person name="Sutton T.D.S."/>
            <person name="Dobson A.D.W."/>
            <person name="Rama T."/>
        </authorList>
    </citation>
    <scope>NUCLEOTIDE SEQUENCE</scope>
    <source>
        <strain evidence="5">TRa018bII</strain>
    </source>
</reference>
<feature type="compositionally biased region" description="Polar residues" evidence="3">
    <location>
        <begin position="1"/>
        <end position="13"/>
    </location>
</feature>
<evidence type="ECO:0000256" key="3">
    <source>
        <dbReference type="SAM" id="MobiDB-lite"/>
    </source>
</evidence>
<evidence type="ECO:0000313" key="6">
    <source>
        <dbReference type="Proteomes" id="UP000824998"/>
    </source>
</evidence>
<dbReference type="SMART" id="SM00906">
    <property type="entry name" value="Fungal_trans"/>
    <property type="match status" value="1"/>
</dbReference>
<feature type="region of interest" description="Disordered" evidence="3">
    <location>
        <begin position="119"/>
        <end position="161"/>
    </location>
</feature>
<evidence type="ECO:0000256" key="2">
    <source>
        <dbReference type="ARBA" id="ARBA00023242"/>
    </source>
</evidence>
<keyword evidence="2" id="KW-0539">Nucleus</keyword>
<dbReference type="PANTHER" id="PTHR46910:SF5">
    <property type="entry name" value="ZN(II)2CYS6 TRANSCRIPTION FACTOR (EUROFUNG)"/>
    <property type="match status" value="1"/>
</dbReference>
<feature type="domain" description="Zn(2)-C6 fungal-type" evidence="4">
    <location>
        <begin position="43"/>
        <end position="72"/>
    </location>
</feature>
<feature type="region of interest" description="Disordered" evidence="3">
    <location>
        <begin position="1"/>
        <end position="37"/>
    </location>
</feature>
<accession>A0A9P7Y5Z7</accession>
<dbReference type="Proteomes" id="UP000824998">
    <property type="component" value="Unassembled WGS sequence"/>
</dbReference>
<sequence>MDNTNPDAFTTDGQPLGDESQGPPAPQMEQHPHHQPSSLVSRACDACRARKVRCDKLSPCSSCRSLKIDCRSSPKVQERRQRIIISNRYETQIESIDGRLSGIEEALRQLTENIKNVNLNAKNRTPTIPPHKGTPKASPAPSLSATQRTKPSAPISSPSVDVNTAYEGDTSLLAHSLHAQGLFEKLATYSFTGQSLSLKNAVKVLQEMLKTQCESSISEGLRFSSEPPEGEFVMSEAEMPPLQEVIQILRLASVNNPIVFLMYSISFDDFFDMCKSYYFALEDCSLSHFTVINWGLYGVFYEYSAKPEFEDRSDELQRYAKLCRHNFESAVDSFPLSISPSLDTCQALLLGALHATDVSKPTLCRRMATTAAHMAMALGYHRLNDEVVESKWLRAKKCAFWAIYVFDKGLSLRLGTMSVLQDCDISTTLVDKPDDPSLHAWYDTYMYWMDLAKIQGQVFQELYTVNAMAGDKIKRGHRARRLASLLDTCHHRWQSQLKQGKGASVQPEELQMNIESTEVVYFGVLTIIYRAIPPPPITPANFSVECIVAARKALGLHHKYYARYRKSEALWQIYMNWTILYSPFAPFMVLFVEAVATISVKDLQCLGEFVTSIVVSDDPGKPDTKPARRLYRICDAFYQVAKIYIEDLLAANTTTSKNVSVPGTGLHNSNGQFDQSLANNPLQNPMQNGLLEQFVGTDGDFSWSAEDWFLPDQYMTGMLDMGFRRG</sequence>
<dbReference type="InterPro" id="IPR050987">
    <property type="entry name" value="AtrR-like"/>
</dbReference>
<gene>
    <name evidence="5" type="ORF">BJ875DRAFT_273731</name>
</gene>
<dbReference type="Pfam" id="PF00172">
    <property type="entry name" value="Zn_clus"/>
    <property type="match status" value="1"/>
</dbReference>
<protein>
    <recommendedName>
        <fullName evidence="4">Zn(2)-C6 fungal-type domain-containing protein</fullName>
    </recommendedName>
</protein>
<evidence type="ECO:0000259" key="4">
    <source>
        <dbReference type="PROSITE" id="PS50048"/>
    </source>
</evidence>
<comment type="caution">
    <text evidence="5">The sequence shown here is derived from an EMBL/GenBank/DDBJ whole genome shotgun (WGS) entry which is preliminary data.</text>
</comment>
<keyword evidence="1" id="KW-0479">Metal-binding</keyword>
<dbReference type="PROSITE" id="PS50048">
    <property type="entry name" value="ZN2_CY6_FUNGAL_2"/>
    <property type="match status" value="1"/>
</dbReference>
<dbReference type="GO" id="GO:0003677">
    <property type="term" value="F:DNA binding"/>
    <property type="evidence" value="ECO:0007669"/>
    <property type="project" value="InterPro"/>
</dbReference>
<name>A0A9P7Y5Z7_9HELO</name>
<dbReference type="PROSITE" id="PS00463">
    <property type="entry name" value="ZN2_CY6_FUNGAL_1"/>
    <property type="match status" value="1"/>
</dbReference>
<dbReference type="GO" id="GO:0008270">
    <property type="term" value="F:zinc ion binding"/>
    <property type="evidence" value="ECO:0007669"/>
    <property type="project" value="InterPro"/>
</dbReference>
<feature type="compositionally biased region" description="Polar residues" evidence="3">
    <location>
        <begin position="141"/>
        <end position="161"/>
    </location>
</feature>
<keyword evidence="6" id="KW-1185">Reference proteome</keyword>
<evidence type="ECO:0000256" key="1">
    <source>
        <dbReference type="ARBA" id="ARBA00022723"/>
    </source>
</evidence>
<dbReference type="CDD" id="cd00067">
    <property type="entry name" value="GAL4"/>
    <property type="match status" value="1"/>
</dbReference>
<dbReference type="Pfam" id="PF04082">
    <property type="entry name" value="Fungal_trans"/>
    <property type="match status" value="1"/>
</dbReference>
<dbReference type="InterPro" id="IPR001138">
    <property type="entry name" value="Zn2Cys6_DnaBD"/>
</dbReference>
<dbReference type="Gene3D" id="4.10.240.10">
    <property type="entry name" value="Zn(2)-C6 fungal-type DNA-binding domain"/>
    <property type="match status" value="1"/>
</dbReference>
<organism evidence="5 6">
    <name type="scientific">Amylocarpus encephaloides</name>
    <dbReference type="NCBI Taxonomy" id="45428"/>
    <lineage>
        <taxon>Eukaryota</taxon>
        <taxon>Fungi</taxon>
        <taxon>Dikarya</taxon>
        <taxon>Ascomycota</taxon>
        <taxon>Pezizomycotina</taxon>
        <taxon>Leotiomycetes</taxon>
        <taxon>Helotiales</taxon>
        <taxon>Helotiales incertae sedis</taxon>
        <taxon>Amylocarpus</taxon>
    </lineage>
</organism>
<dbReference type="CDD" id="cd12148">
    <property type="entry name" value="fungal_TF_MHR"/>
    <property type="match status" value="1"/>
</dbReference>